<gene>
    <name evidence="1" type="ORF">KEC54_24870</name>
</gene>
<protein>
    <submittedName>
        <fullName evidence="1">Uncharacterized protein</fullName>
    </submittedName>
</protein>
<accession>A0AAX3WDZ4</accession>
<proteinExistence type="predicted"/>
<dbReference type="RefSeq" id="WP_283535498.1">
    <property type="nucleotide sequence ID" value="NZ_CP073633.1"/>
</dbReference>
<evidence type="ECO:0000313" key="1">
    <source>
        <dbReference type="EMBL" id="WHQ69532.1"/>
    </source>
</evidence>
<evidence type="ECO:0000313" key="2">
    <source>
        <dbReference type="Proteomes" id="UP001223720"/>
    </source>
</evidence>
<dbReference type="Proteomes" id="UP001223720">
    <property type="component" value="Chromosome"/>
</dbReference>
<dbReference type="EMBL" id="CP073633">
    <property type="protein sequence ID" value="WHQ69532.1"/>
    <property type="molecule type" value="Genomic_DNA"/>
</dbReference>
<organism evidence="1 2">
    <name type="scientific">Methylorubrum extorquens</name>
    <name type="common">Methylobacterium dichloromethanicum</name>
    <name type="synonym">Methylobacterium extorquens</name>
    <dbReference type="NCBI Taxonomy" id="408"/>
    <lineage>
        <taxon>Bacteria</taxon>
        <taxon>Pseudomonadati</taxon>
        <taxon>Pseudomonadota</taxon>
        <taxon>Alphaproteobacteria</taxon>
        <taxon>Hyphomicrobiales</taxon>
        <taxon>Methylobacteriaceae</taxon>
        <taxon>Methylorubrum</taxon>
    </lineage>
</organism>
<dbReference type="AlphaFoldDB" id="A0AAX3WDZ4"/>
<sequence length="177" mass="19847">MMIRSMLDWRALVPNSDANIAAASYFVLEPLRISHEGTNVLTLDVVGDDDLDEQEPSYYCIAVGFPDCPARRHAWETPDFIEAIIMLHELRERRPDARVYVVDDVNEWGLEIIGDDMLFGLIDAMAGRGDSYDPVEWKWLAEDAAGNCPSEGRNYSPFFASIAQAIKDRQAFFAAAG</sequence>
<name>A0AAX3WDZ4_METEX</name>
<reference evidence="1" key="1">
    <citation type="journal article" date="2022" name="Biotechnol. Bioprocess Eng.">
        <title>Pan-genome Analysis Reveals Comparative Genomic Features of Central Metabolic Pathways in Methylorubrum extorquens.</title>
        <authorList>
            <person name="Lee G.M."/>
            <person name="Scott-Nevros Z.K."/>
            <person name="Lee S.-M."/>
            <person name="Kim D."/>
        </authorList>
    </citation>
    <scope>NUCLEOTIDE SEQUENCE</scope>
    <source>
        <strain evidence="1">ATCC 55366</strain>
    </source>
</reference>